<dbReference type="EMBL" id="BK015191">
    <property type="protein sequence ID" value="DAD95272.1"/>
    <property type="molecule type" value="Genomic_DNA"/>
</dbReference>
<proteinExistence type="predicted"/>
<evidence type="ECO:0000313" key="1">
    <source>
        <dbReference type="EMBL" id="DAD95272.1"/>
    </source>
</evidence>
<organism evidence="1">
    <name type="scientific">Podoviridae sp. ctsNK10</name>
    <dbReference type="NCBI Taxonomy" id="2826582"/>
    <lineage>
        <taxon>Viruses</taxon>
        <taxon>Duplodnaviria</taxon>
        <taxon>Heunggongvirae</taxon>
        <taxon>Uroviricota</taxon>
        <taxon>Caudoviricetes</taxon>
    </lineage>
</organism>
<reference evidence="1" key="1">
    <citation type="journal article" date="2021" name="Proc. Natl. Acad. Sci. U.S.A.">
        <title>A Catalog of Tens of Thousands of Viruses from Human Metagenomes Reveals Hidden Associations with Chronic Diseases.</title>
        <authorList>
            <person name="Tisza M.J."/>
            <person name="Buck C.B."/>
        </authorList>
    </citation>
    <scope>NUCLEOTIDE SEQUENCE</scope>
    <source>
        <strain evidence="1">CtsNK10</strain>
    </source>
</reference>
<accession>A0A8S5NM09</accession>
<sequence length="90" mass="10376">MIPTLPDSSKYMQTYQKYMGIPMDQLRKDYSKYLGGDLFAENSKEPLGFTRTSAPGNKKTISRYGFPINRDQMIRGLLLYNNNFKVPSIN</sequence>
<protein>
    <submittedName>
        <fullName evidence="1">Uncharacterized protein</fullName>
    </submittedName>
</protein>
<name>A0A8S5NM09_9CAUD</name>